<evidence type="ECO:0000313" key="3">
    <source>
        <dbReference type="EMBL" id="KAK4153341.1"/>
    </source>
</evidence>
<keyword evidence="2" id="KW-1133">Transmembrane helix</keyword>
<dbReference type="Proteomes" id="UP001302745">
    <property type="component" value="Unassembled WGS sequence"/>
</dbReference>
<proteinExistence type="predicted"/>
<evidence type="ECO:0000256" key="2">
    <source>
        <dbReference type="SAM" id="Phobius"/>
    </source>
</evidence>
<dbReference type="AlphaFoldDB" id="A0AAN6VM70"/>
<keyword evidence="2" id="KW-0812">Transmembrane</keyword>
<organism evidence="3 4">
    <name type="scientific">Chaetomidium leptoderma</name>
    <dbReference type="NCBI Taxonomy" id="669021"/>
    <lineage>
        <taxon>Eukaryota</taxon>
        <taxon>Fungi</taxon>
        <taxon>Dikarya</taxon>
        <taxon>Ascomycota</taxon>
        <taxon>Pezizomycotina</taxon>
        <taxon>Sordariomycetes</taxon>
        <taxon>Sordariomycetidae</taxon>
        <taxon>Sordariales</taxon>
        <taxon>Chaetomiaceae</taxon>
        <taxon>Chaetomidium</taxon>
    </lineage>
</organism>
<gene>
    <name evidence="3" type="ORF">C8A00DRAFT_33894</name>
</gene>
<reference evidence="3" key="1">
    <citation type="journal article" date="2023" name="Mol. Phylogenet. Evol.">
        <title>Genome-scale phylogeny and comparative genomics of the fungal order Sordariales.</title>
        <authorList>
            <person name="Hensen N."/>
            <person name="Bonometti L."/>
            <person name="Westerberg I."/>
            <person name="Brannstrom I.O."/>
            <person name="Guillou S."/>
            <person name="Cros-Aarteil S."/>
            <person name="Calhoun S."/>
            <person name="Haridas S."/>
            <person name="Kuo A."/>
            <person name="Mondo S."/>
            <person name="Pangilinan J."/>
            <person name="Riley R."/>
            <person name="LaButti K."/>
            <person name="Andreopoulos B."/>
            <person name="Lipzen A."/>
            <person name="Chen C."/>
            <person name="Yan M."/>
            <person name="Daum C."/>
            <person name="Ng V."/>
            <person name="Clum A."/>
            <person name="Steindorff A."/>
            <person name="Ohm R.A."/>
            <person name="Martin F."/>
            <person name="Silar P."/>
            <person name="Natvig D.O."/>
            <person name="Lalanne C."/>
            <person name="Gautier V."/>
            <person name="Ament-Velasquez S.L."/>
            <person name="Kruys A."/>
            <person name="Hutchinson M.I."/>
            <person name="Powell A.J."/>
            <person name="Barry K."/>
            <person name="Miller A.N."/>
            <person name="Grigoriev I.V."/>
            <person name="Debuchy R."/>
            <person name="Gladieux P."/>
            <person name="Hiltunen Thoren M."/>
            <person name="Johannesson H."/>
        </authorList>
    </citation>
    <scope>NUCLEOTIDE SEQUENCE</scope>
    <source>
        <strain evidence="3">CBS 538.74</strain>
    </source>
</reference>
<feature type="compositionally biased region" description="Low complexity" evidence="1">
    <location>
        <begin position="239"/>
        <end position="254"/>
    </location>
</feature>
<feature type="region of interest" description="Disordered" evidence="1">
    <location>
        <begin position="146"/>
        <end position="200"/>
    </location>
</feature>
<name>A0AAN6VM70_9PEZI</name>
<protein>
    <submittedName>
        <fullName evidence="3">Uncharacterized protein</fullName>
    </submittedName>
</protein>
<evidence type="ECO:0000313" key="4">
    <source>
        <dbReference type="Proteomes" id="UP001302745"/>
    </source>
</evidence>
<evidence type="ECO:0000256" key="1">
    <source>
        <dbReference type="SAM" id="MobiDB-lite"/>
    </source>
</evidence>
<feature type="transmembrane region" description="Helical" evidence="2">
    <location>
        <begin position="208"/>
        <end position="232"/>
    </location>
</feature>
<reference evidence="3" key="2">
    <citation type="submission" date="2023-05" db="EMBL/GenBank/DDBJ databases">
        <authorList>
            <consortium name="Lawrence Berkeley National Laboratory"/>
            <person name="Steindorff A."/>
            <person name="Hensen N."/>
            <person name="Bonometti L."/>
            <person name="Westerberg I."/>
            <person name="Brannstrom I.O."/>
            <person name="Guillou S."/>
            <person name="Cros-Aarteil S."/>
            <person name="Calhoun S."/>
            <person name="Haridas S."/>
            <person name="Kuo A."/>
            <person name="Mondo S."/>
            <person name="Pangilinan J."/>
            <person name="Riley R."/>
            <person name="Labutti K."/>
            <person name="Andreopoulos B."/>
            <person name="Lipzen A."/>
            <person name="Chen C."/>
            <person name="Yanf M."/>
            <person name="Daum C."/>
            <person name="Ng V."/>
            <person name="Clum A."/>
            <person name="Ohm R."/>
            <person name="Martin F."/>
            <person name="Silar P."/>
            <person name="Natvig D."/>
            <person name="Lalanne C."/>
            <person name="Gautier V."/>
            <person name="Ament-Velasquez S.L."/>
            <person name="Kruys A."/>
            <person name="Hutchinson M.I."/>
            <person name="Powell A.J."/>
            <person name="Barry K."/>
            <person name="Miller A.N."/>
            <person name="Grigoriev I.V."/>
            <person name="Debuchy R."/>
            <person name="Gladieux P."/>
            <person name="Thoren M.H."/>
            <person name="Johannesson H."/>
        </authorList>
    </citation>
    <scope>NUCLEOTIDE SEQUENCE</scope>
    <source>
        <strain evidence="3">CBS 538.74</strain>
    </source>
</reference>
<sequence>MALLDRQEPDHNVTSAAVGNRAFQIAVISTRLSTIYSSGDARKMRTADLGFDFQIDGGLWALCPTTAAAVQDCLVGACFDKFLCSKGCGYTDRTLGTISCTNSKIPFCSTAILTHQKAVEPVTNFACGADDDVDVYMGFTTDPDPADLTTTSKSVPASTTTSSERGITPPPTQSSVQSRTEPPSSSSTSGPAADANTQPSGGGVANNVGAITGGVVGCVALLCGFGLAAVWLMRRNRNPSAKSHSPGSSPPSSDGKPELEAYEAAERAELFGRGLTEMSARGPAAYDTASYHPGYRPGYAPMTPVELPVAVGR</sequence>
<keyword evidence="4" id="KW-1185">Reference proteome</keyword>
<feature type="compositionally biased region" description="Polar residues" evidence="1">
    <location>
        <begin position="152"/>
        <end position="165"/>
    </location>
</feature>
<comment type="caution">
    <text evidence="3">The sequence shown here is derived from an EMBL/GenBank/DDBJ whole genome shotgun (WGS) entry which is preliminary data.</text>
</comment>
<feature type="region of interest" description="Disordered" evidence="1">
    <location>
        <begin position="238"/>
        <end position="258"/>
    </location>
</feature>
<accession>A0AAN6VM70</accession>
<feature type="compositionally biased region" description="Low complexity" evidence="1">
    <location>
        <begin position="174"/>
        <end position="189"/>
    </location>
</feature>
<keyword evidence="2" id="KW-0472">Membrane</keyword>
<dbReference type="EMBL" id="MU856943">
    <property type="protein sequence ID" value="KAK4153341.1"/>
    <property type="molecule type" value="Genomic_DNA"/>
</dbReference>